<proteinExistence type="predicted"/>
<accession>A0A1M6K8D8</accession>
<dbReference type="RefSeq" id="WP_073119082.1">
    <property type="nucleotide sequence ID" value="NZ_FRAA01000001.1"/>
</dbReference>
<name>A0A1M6K8D8_REIAG</name>
<dbReference type="EMBL" id="FRAA01000001">
    <property type="protein sequence ID" value="SHJ55194.1"/>
    <property type="molecule type" value="Genomic_DNA"/>
</dbReference>
<organism evidence="1 2">
    <name type="scientific">Reichenbachiella agariperforans</name>
    <dbReference type="NCBI Taxonomy" id="156994"/>
    <lineage>
        <taxon>Bacteria</taxon>
        <taxon>Pseudomonadati</taxon>
        <taxon>Bacteroidota</taxon>
        <taxon>Cytophagia</taxon>
        <taxon>Cytophagales</taxon>
        <taxon>Reichenbachiellaceae</taxon>
        <taxon>Reichenbachiella</taxon>
    </lineage>
</organism>
<evidence type="ECO:0000313" key="2">
    <source>
        <dbReference type="Proteomes" id="UP000184474"/>
    </source>
</evidence>
<dbReference type="Proteomes" id="UP000184474">
    <property type="component" value="Unassembled WGS sequence"/>
</dbReference>
<dbReference type="AlphaFoldDB" id="A0A1M6K8D8"/>
<sequence>MNLPLVHESSDDAQIRLLQQEIQSLKAVLDEVEGKTVSFEAMLRQRLGELLIEEQELTVLYKQQKLAKKEKRLAQKRKGKNYAAPQGLVRSENSKKEMLPVQHQEYKRLYREAMLQVHPDKYAMREDATDVATELTTQLIAIYQSGDLKELQAFHAFVMGGEVPVAAERVPVLKQPLSTLTLLQREKTRLEEQLDSAKAQHLYQIWISYTDPMAFVEELEAYYRDRITKLRRRTRS</sequence>
<evidence type="ECO:0000313" key="1">
    <source>
        <dbReference type="EMBL" id="SHJ55194.1"/>
    </source>
</evidence>
<protein>
    <recommendedName>
        <fullName evidence="3">J domain-containing protein</fullName>
    </recommendedName>
</protein>
<reference evidence="2" key="1">
    <citation type="submission" date="2016-11" db="EMBL/GenBank/DDBJ databases">
        <authorList>
            <person name="Varghese N."/>
            <person name="Submissions S."/>
        </authorList>
    </citation>
    <scope>NUCLEOTIDE SEQUENCE [LARGE SCALE GENOMIC DNA]</scope>
    <source>
        <strain evidence="2">DSM 26134</strain>
    </source>
</reference>
<evidence type="ECO:0008006" key="3">
    <source>
        <dbReference type="Google" id="ProtNLM"/>
    </source>
</evidence>
<dbReference type="InterPro" id="IPR036869">
    <property type="entry name" value="J_dom_sf"/>
</dbReference>
<keyword evidence="2" id="KW-1185">Reference proteome</keyword>
<dbReference type="SUPFAM" id="SSF46565">
    <property type="entry name" value="Chaperone J-domain"/>
    <property type="match status" value="1"/>
</dbReference>
<gene>
    <name evidence="1" type="ORF">SAMN04488028_101478</name>
</gene>